<proteinExistence type="predicted"/>
<dbReference type="Proteomes" id="UP000053235">
    <property type="component" value="Unassembled WGS sequence"/>
</dbReference>
<dbReference type="OrthoDB" id="8421361at2"/>
<accession>A0A0M6ZWI0</accession>
<dbReference type="AlphaFoldDB" id="A0A0M6ZWI0"/>
<name>A0A0M6ZWI0_9HYPH</name>
<organism evidence="1 2">
    <name type="scientific">Roseibium alexandrii</name>
    <dbReference type="NCBI Taxonomy" id="388408"/>
    <lineage>
        <taxon>Bacteria</taxon>
        <taxon>Pseudomonadati</taxon>
        <taxon>Pseudomonadota</taxon>
        <taxon>Alphaproteobacteria</taxon>
        <taxon>Hyphomicrobiales</taxon>
        <taxon>Stappiaceae</taxon>
        <taxon>Roseibium</taxon>
    </lineage>
</organism>
<protein>
    <recommendedName>
        <fullName evidence="3">Head-tail adaptor</fullName>
    </recommendedName>
</protein>
<evidence type="ECO:0008006" key="3">
    <source>
        <dbReference type="Google" id="ProtNLM"/>
    </source>
</evidence>
<dbReference type="RefSeq" id="WP_055671063.1">
    <property type="nucleotide sequence ID" value="NZ_CXWD01000004.1"/>
</dbReference>
<dbReference type="EMBL" id="CXWD01000004">
    <property type="protein sequence ID" value="CTQ67129.1"/>
    <property type="molecule type" value="Genomic_DNA"/>
</dbReference>
<evidence type="ECO:0000313" key="1">
    <source>
        <dbReference type="EMBL" id="CTQ67129.1"/>
    </source>
</evidence>
<reference evidence="2" key="1">
    <citation type="submission" date="2015-07" db="EMBL/GenBank/DDBJ databases">
        <authorList>
            <person name="Rodrigo-Torres Lidia"/>
            <person name="Arahal R.David."/>
        </authorList>
    </citation>
    <scope>NUCLEOTIDE SEQUENCE [LARGE SCALE GENOMIC DNA]</scope>
    <source>
        <strain evidence="2">CECT 5112</strain>
    </source>
</reference>
<gene>
    <name evidence="1" type="ORF">LAX5112_01224</name>
</gene>
<dbReference type="Pfam" id="PF05521">
    <property type="entry name" value="Phage_HCP"/>
    <property type="match status" value="1"/>
</dbReference>
<sequence>MLDVSLAVGALAKTVVLKTRDAGEYDQNGNWIAGAETSQNIQATVQPMRGRQLEDLPEGIRTEAKWLIWSRWDLAVDDHIETGGETYRVMYVWPREEGGFTRGVLGLTS</sequence>
<keyword evidence="2" id="KW-1185">Reference proteome</keyword>
<dbReference type="STRING" id="388408.LAX5112_01224"/>
<dbReference type="InterPro" id="IPR008767">
    <property type="entry name" value="Phage_SPP1_head-tail_adaptor"/>
</dbReference>
<evidence type="ECO:0000313" key="2">
    <source>
        <dbReference type="Proteomes" id="UP000053235"/>
    </source>
</evidence>